<organism evidence="1 2">
    <name type="scientific">Candidatus Zambryskibacteria bacterium RIFOXYC1_FULL_39_10</name>
    <dbReference type="NCBI Taxonomy" id="1802779"/>
    <lineage>
        <taxon>Bacteria</taxon>
        <taxon>Candidatus Zambryskiibacteriota</taxon>
    </lineage>
</organism>
<evidence type="ECO:0000313" key="1">
    <source>
        <dbReference type="EMBL" id="OHB16427.1"/>
    </source>
</evidence>
<accession>A0A1G2V458</accession>
<evidence type="ECO:0000313" key="2">
    <source>
        <dbReference type="Proteomes" id="UP000177697"/>
    </source>
</evidence>
<comment type="caution">
    <text evidence="1">The sequence shown here is derived from an EMBL/GenBank/DDBJ whole genome shotgun (WGS) entry which is preliminary data.</text>
</comment>
<name>A0A1G2V458_9BACT</name>
<protein>
    <submittedName>
        <fullName evidence="1">Uncharacterized protein</fullName>
    </submittedName>
</protein>
<dbReference type="Proteomes" id="UP000177697">
    <property type="component" value="Unassembled WGS sequence"/>
</dbReference>
<proteinExistence type="predicted"/>
<dbReference type="AlphaFoldDB" id="A0A1G2V458"/>
<reference evidence="1 2" key="1">
    <citation type="journal article" date="2016" name="Nat. Commun.">
        <title>Thousands of microbial genomes shed light on interconnected biogeochemical processes in an aquifer system.</title>
        <authorList>
            <person name="Anantharaman K."/>
            <person name="Brown C.T."/>
            <person name="Hug L.A."/>
            <person name="Sharon I."/>
            <person name="Castelle C.J."/>
            <person name="Probst A.J."/>
            <person name="Thomas B.C."/>
            <person name="Singh A."/>
            <person name="Wilkins M.J."/>
            <person name="Karaoz U."/>
            <person name="Brodie E.L."/>
            <person name="Williams K.H."/>
            <person name="Hubbard S.S."/>
            <person name="Banfield J.F."/>
        </authorList>
    </citation>
    <scope>NUCLEOTIDE SEQUENCE [LARGE SCALE GENOMIC DNA]</scope>
</reference>
<sequence length="99" mass="11152">MSDEINKKIAKDFGLDNMDSREQEEMVEKIGNLLFESVVERAIDVMDEEMIAEFENTVSEAGSDYQKVIGFLKSKVPGFNQIVSEELSRLKRATAGIFA</sequence>
<dbReference type="EMBL" id="MHWW01000002">
    <property type="protein sequence ID" value="OHB16427.1"/>
    <property type="molecule type" value="Genomic_DNA"/>
</dbReference>
<gene>
    <name evidence="1" type="ORF">A2431_01890</name>
</gene>